<dbReference type="STRING" id="59561.AQZ59_01613"/>
<comment type="similarity">
    <text evidence="1">Belongs to the PspA/Vipp/IM30 family.</text>
</comment>
<sequence>MAEKQSILGRMAQLAKANINALIDRAEDPQKMLDQMVRDYTNSIAEAEDAVAVTIGNLRLAEADYNEDINSAREWGQKAQAAVAKSNEMRAAGNEDGAAKFDNLAKVALERQIQHEGEAREAEPMIRSQQEVVSKLKDGLNVMRSKLAELKSKRDQLSARQKSAAAQNKVQDAIASINVLDPTSELARFEDKVRREEAIAAGKAEVSASSLDAQFAELESTDTSAEVAARLAALQAGEAPKAIEGTEFTDY</sequence>
<dbReference type="PANTHER" id="PTHR31088">
    <property type="entry name" value="MEMBRANE-ASSOCIATED PROTEIN VIPP1, CHLOROPLASTIC"/>
    <property type="match status" value="1"/>
</dbReference>
<organism evidence="3 4">
    <name type="scientific">Trueperella bernardiae</name>
    <dbReference type="NCBI Taxonomy" id="59561"/>
    <lineage>
        <taxon>Bacteria</taxon>
        <taxon>Bacillati</taxon>
        <taxon>Actinomycetota</taxon>
        <taxon>Actinomycetes</taxon>
        <taxon>Actinomycetales</taxon>
        <taxon>Actinomycetaceae</taxon>
        <taxon>Trueperella</taxon>
    </lineage>
</organism>
<dbReference type="AlphaFoldDB" id="A0A0W1KIN7"/>
<gene>
    <name evidence="3" type="ORF">AQZ59_01613</name>
</gene>
<name>A0A0W1KIN7_9ACTO</name>
<dbReference type="InterPro" id="IPR007157">
    <property type="entry name" value="PspA_VIPP1"/>
</dbReference>
<proteinExistence type="inferred from homology"/>
<dbReference type="PATRIC" id="fig|59561.3.peg.1606"/>
<feature type="coiled-coil region" evidence="2">
    <location>
        <begin position="133"/>
        <end position="167"/>
    </location>
</feature>
<reference evidence="3 4" key="1">
    <citation type="submission" date="2015-11" db="EMBL/GenBank/DDBJ databases">
        <title>Draft Genome Sequence of the Type Strain Trueperella bernardiae LCDC 89-0504T, Isolated from Blood Culture.</title>
        <authorList>
            <person name="Bernier A.-M."/>
            <person name="Bernard K."/>
        </authorList>
    </citation>
    <scope>NUCLEOTIDE SEQUENCE [LARGE SCALE GENOMIC DNA]</scope>
    <source>
        <strain evidence="3 4">LCDC 89-0504</strain>
    </source>
</reference>
<dbReference type="EMBL" id="LNIZ01000009">
    <property type="protein sequence ID" value="KTF03485.1"/>
    <property type="molecule type" value="Genomic_DNA"/>
</dbReference>
<keyword evidence="2" id="KW-0175">Coiled coil</keyword>
<dbReference type="Pfam" id="PF04012">
    <property type="entry name" value="PspA_IM30"/>
    <property type="match status" value="1"/>
</dbReference>
<dbReference type="OrthoDB" id="9779630at2"/>
<evidence type="ECO:0000256" key="1">
    <source>
        <dbReference type="ARBA" id="ARBA00043985"/>
    </source>
</evidence>
<protein>
    <recommendedName>
        <fullName evidence="5">PspA/IM30 family protein</fullName>
    </recommendedName>
</protein>
<accession>A0A0W1KIN7</accession>
<evidence type="ECO:0008006" key="5">
    <source>
        <dbReference type="Google" id="ProtNLM"/>
    </source>
</evidence>
<comment type="caution">
    <text evidence="3">The sequence shown here is derived from an EMBL/GenBank/DDBJ whole genome shotgun (WGS) entry which is preliminary data.</text>
</comment>
<dbReference type="Proteomes" id="UP000054404">
    <property type="component" value="Unassembled WGS sequence"/>
</dbReference>
<evidence type="ECO:0000256" key="2">
    <source>
        <dbReference type="SAM" id="Coils"/>
    </source>
</evidence>
<evidence type="ECO:0000313" key="4">
    <source>
        <dbReference type="Proteomes" id="UP000054404"/>
    </source>
</evidence>
<dbReference type="RefSeq" id="WP_062614133.1">
    <property type="nucleotide sequence ID" value="NZ_LNIZ01000009.1"/>
</dbReference>
<keyword evidence="4" id="KW-1185">Reference proteome</keyword>
<dbReference type="PANTHER" id="PTHR31088:SF6">
    <property type="entry name" value="PHAGE SHOCK PROTEIN A"/>
    <property type="match status" value="1"/>
</dbReference>
<evidence type="ECO:0000313" key="3">
    <source>
        <dbReference type="EMBL" id="KTF03485.1"/>
    </source>
</evidence>